<dbReference type="PANTHER" id="PTHR33395">
    <property type="entry name" value="TRANSCRIPTASE, PUTATIVE-RELATED-RELATED"/>
    <property type="match status" value="1"/>
</dbReference>
<comment type="caution">
    <text evidence="3">The sequence shown here is derived from an EMBL/GenBank/DDBJ whole genome shotgun (WGS) entry which is preliminary data.</text>
</comment>
<dbReference type="PANTHER" id="PTHR33395:SF22">
    <property type="entry name" value="REVERSE TRANSCRIPTASE DOMAIN-CONTAINING PROTEIN"/>
    <property type="match status" value="1"/>
</dbReference>
<proteinExistence type="predicted"/>
<dbReference type="GO" id="GO:0061343">
    <property type="term" value="P:cell adhesion involved in heart morphogenesis"/>
    <property type="evidence" value="ECO:0007669"/>
    <property type="project" value="TreeGrafter"/>
</dbReference>
<dbReference type="InterPro" id="IPR036691">
    <property type="entry name" value="Endo/exonu/phosph_ase_sf"/>
</dbReference>
<reference evidence="3" key="1">
    <citation type="submission" date="2014-08" db="EMBL/GenBank/DDBJ databases">
        <authorList>
            <person name="Murali S."/>
            <person name="Richards S."/>
            <person name="Bandaranaike D."/>
            <person name="Bellair M."/>
            <person name="Blankenburg K."/>
            <person name="Chao H."/>
            <person name="Dinh H."/>
            <person name="Doddapaneni H."/>
            <person name="Dugan-Rocha S."/>
            <person name="Elkadiri S."/>
            <person name="Gnanaolivu R."/>
            <person name="Hughes D."/>
            <person name="Lee S."/>
            <person name="Li M."/>
            <person name="Ming W."/>
            <person name="Munidasa M."/>
            <person name="Muniz J."/>
            <person name="Nguyen L."/>
            <person name="Osuji N."/>
            <person name="Pu L.-L."/>
            <person name="Puazo M."/>
            <person name="Skinner E."/>
            <person name="Qu C."/>
            <person name="Quiroz J."/>
            <person name="Raj R."/>
            <person name="Weissenberger G."/>
            <person name="Xin Y."/>
            <person name="Zou X."/>
            <person name="Han Y."/>
            <person name="Worley K."/>
            <person name="Muzny D."/>
            <person name="Gibbs R."/>
        </authorList>
    </citation>
    <scope>NUCLEOTIDE SEQUENCE</scope>
    <source>
        <strain evidence="3">HAZT.00-mixed</strain>
        <tissue evidence="3">Whole organism</tissue>
    </source>
</reference>
<dbReference type="GO" id="GO:0007508">
    <property type="term" value="P:larval heart development"/>
    <property type="evidence" value="ECO:0007669"/>
    <property type="project" value="TreeGrafter"/>
</dbReference>
<reference evidence="3" key="3">
    <citation type="submission" date="2019-06" db="EMBL/GenBank/DDBJ databases">
        <authorList>
            <person name="Poynton C."/>
            <person name="Hasenbein S."/>
            <person name="Benoit J.B."/>
            <person name="Sepulveda M.S."/>
            <person name="Poelchau M.F."/>
            <person name="Murali S.C."/>
            <person name="Chen S."/>
            <person name="Glastad K.M."/>
            <person name="Werren J.H."/>
            <person name="Vineis J.H."/>
            <person name="Bowen J.L."/>
            <person name="Friedrich M."/>
            <person name="Jones J."/>
            <person name="Robertson H.M."/>
            <person name="Feyereisen R."/>
            <person name="Mechler-Hickson A."/>
            <person name="Mathers N."/>
            <person name="Lee C.E."/>
            <person name="Colbourne J.K."/>
            <person name="Biales A."/>
            <person name="Johnston J.S."/>
            <person name="Wellborn G.A."/>
            <person name="Rosendale A.J."/>
            <person name="Cridge A.G."/>
            <person name="Munoz-Torres M.C."/>
            <person name="Bain P.A."/>
            <person name="Manny A.R."/>
            <person name="Major K.M."/>
            <person name="Lambert F.N."/>
            <person name="Vulpe C.D."/>
            <person name="Tuck P."/>
            <person name="Blalock B.J."/>
            <person name="Lin Y.-Y."/>
            <person name="Smith M.E."/>
            <person name="Ochoa-Acuna H."/>
            <person name="Chen M.-J.M."/>
            <person name="Childers C.P."/>
            <person name="Qu J."/>
            <person name="Dugan S."/>
            <person name="Lee S.L."/>
            <person name="Chao H."/>
            <person name="Dinh H."/>
            <person name="Han Y."/>
            <person name="Doddapaneni H."/>
            <person name="Worley K.C."/>
            <person name="Muzny D.M."/>
            <person name="Gibbs R.A."/>
            <person name="Richards S."/>
        </authorList>
    </citation>
    <scope>NUCLEOTIDE SEQUENCE</scope>
    <source>
        <strain evidence="3">HAZT.00-mixed</strain>
        <tissue evidence="3">Whole organism</tissue>
    </source>
</reference>
<feature type="domain" description="Endonuclease/exonuclease/phosphatase" evidence="2">
    <location>
        <begin position="160"/>
        <end position="247"/>
    </location>
</feature>
<protein>
    <recommendedName>
        <fullName evidence="2">Endonuclease/exonuclease/phosphatase domain-containing protein</fullName>
    </recommendedName>
</protein>
<dbReference type="GO" id="GO:0003824">
    <property type="term" value="F:catalytic activity"/>
    <property type="evidence" value="ECO:0007669"/>
    <property type="project" value="InterPro"/>
</dbReference>
<dbReference type="InterPro" id="IPR005135">
    <property type="entry name" value="Endo/exonuclease/phosphatase"/>
</dbReference>
<dbReference type="AlphaFoldDB" id="A0A6A0HCD0"/>
<dbReference type="SUPFAM" id="SSF56219">
    <property type="entry name" value="DNase I-like"/>
    <property type="match status" value="1"/>
</dbReference>
<dbReference type="Pfam" id="PF14529">
    <property type="entry name" value="Exo_endo_phos_2"/>
    <property type="match status" value="1"/>
</dbReference>
<dbReference type="Proteomes" id="UP000711488">
    <property type="component" value="Unassembled WGS sequence"/>
</dbReference>
<evidence type="ECO:0000313" key="3">
    <source>
        <dbReference type="EMBL" id="KAA0202871.1"/>
    </source>
</evidence>
<organism evidence="3">
    <name type="scientific">Hyalella azteca</name>
    <name type="common">Amphipod</name>
    <dbReference type="NCBI Taxonomy" id="294128"/>
    <lineage>
        <taxon>Eukaryota</taxon>
        <taxon>Metazoa</taxon>
        <taxon>Ecdysozoa</taxon>
        <taxon>Arthropoda</taxon>
        <taxon>Crustacea</taxon>
        <taxon>Multicrustacea</taxon>
        <taxon>Malacostraca</taxon>
        <taxon>Eumalacostraca</taxon>
        <taxon>Peracarida</taxon>
        <taxon>Amphipoda</taxon>
        <taxon>Senticaudata</taxon>
        <taxon>Talitrida</taxon>
        <taxon>Talitroidea</taxon>
        <taxon>Hyalellidae</taxon>
        <taxon>Hyalella</taxon>
    </lineage>
</organism>
<reference evidence="3" key="2">
    <citation type="journal article" date="2018" name="Environ. Sci. Technol.">
        <title>The Toxicogenome of Hyalella azteca: A Model for Sediment Ecotoxicology and Evolutionary Toxicology.</title>
        <authorList>
            <person name="Poynton H.C."/>
            <person name="Hasenbein S."/>
            <person name="Benoit J.B."/>
            <person name="Sepulveda M.S."/>
            <person name="Poelchau M.F."/>
            <person name="Hughes D.S.T."/>
            <person name="Murali S.C."/>
            <person name="Chen S."/>
            <person name="Glastad K.M."/>
            <person name="Goodisman M.A.D."/>
            <person name="Werren J.H."/>
            <person name="Vineis J.H."/>
            <person name="Bowen J.L."/>
            <person name="Friedrich M."/>
            <person name="Jones J."/>
            <person name="Robertson H.M."/>
            <person name="Feyereisen R."/>
            <person name="Mechler-Hickson A."/>
            <person name="Mathers N."/>
            <person name="Lee C.E."/>
            <person name="Colbourne J.K."/>
            <person name="Biales A."/>
            <person name="Johnston J.S."/>
            <person name="Wellborn G.A."/>
            <person name="Rosendale A.J."/>
            <person name="Cridge A.G."/>
            <person name="Munoz-Torres M.C."/>
            <person name="Bain P.A."/>
            <person name="Manny A.R."/>
            <person name="Major K.M."/>
            <person name="Lambert F.N."/>
            <person name="Vulpe C.D."/>
            <person name="Tuck P."/>
            <person name="Blalock B.J."/>
            <person name="Lin Y.Y."/>
            <person name="Smith M.E."/>
            <person name="Ochoa-Acuna H."/>
            <person name="Chen M.M."/>
            <person name="Childers C.P."/>
            <person name="Qu J."/>
            <person name="Dugan S."/>
            <person name="Lee S.L."/>
            <person name="Chao H."/>
            <person name="Dinh H."/>
            <person name="Han Y."/>
            <person name="Doddapaneni H."/>
            <person name="Worley K.C."/>
            <person name="Muzny D.M."/>
            <person name="Gibbs R.A."/>
            <person name="Richards S."/>
        </authorList>
    </citation>
    <scope>NUCLEOTIDE SEQUENCE</scope>
    <source>
        <strain evidence="3">HAZT.00-mixed</strain>
        <tissue evidence="3">Whole organism</tissue>
    </source>
</reference>
<gene>
    <name evidence="3" type="ORF">HAZT_HAZT008581</name>
</gene>
<dbReference type="OrthoDB" id="6382830at2759"/>
<feature type="region of interest" description="Disordered" evidence="1">
    <location>
        <begin position="1"/>
        <end position="63"/>
    </location>
</feature>
<dbReference type="EMBL" id="JQDR03002815">
    <property type="protein sequence ID" value="KAA0202871.1"/>
    <property type="molecule type" value="Genomic_DNA"/>
</dbReference>
<name>A0A6A0HCD0_HYAAZ</name>
<dbReference type="Gene3D" id="3.60.10.10">
    <property type="entry name" value="Endonuclease/exonuclease/phosphatase"/>
    <property type="match status" value="1"/>
</dbReference>
<dbReference type="GO" id="GO:0031012">
    <property type="term" value="C:extracellular matrix"/>
    <property type="evidence" value="ECO:0007669"/>
    <property type="project" value="TreeGrafter"/>
</dbReference>
<evidence type="ECO:0000256" key="1">
    <source>
        <dbReference type="SAM" id="MobiDB-lite"/>
    </source>
</evidence>
<accession>A0A6A0HCD0</accession>
<feature type="compositionally biased region" description="Basic and acidic residues" evidence="1">
    <location>
        <begin position="1"/>
        <end position="17"/>
    </location>
</feature>
<evidence type="ECO:0000259" key="2">
    <source>
        <dbReference type="Pfam" id="PF14529"/>
    </source>
</evidence>
<sequence>MKDTVEERKAEDRERVKQILGGINGPHQPREVRRLGAPPPRKEEQKQGNLNRPRPVRLSFGSEAERDDTLKAFRLATRDAENALEKRVSMRRDMTPQEREEDKLLFLELKHRRERARADGDDQAVWIRRRGAVVNKSQLNTGKQQRTELYPSKSVSVQKDRDLLILGDFNYPDIDWKVDRACTGPNNPAAVFLETVKDSYLLQHQTEPIRFRQGQKANLIDLVLSNRENMVDDIQTVSGLGKSDHFSLVISLNLQPIKEKERVFLSYSKTDPSILKEKLSQANWEEELEGKDVEGCWAVMKETIQVAVDKAVPKGVSRRFHPEKCHVLKLGSKKSEAKYTMKGTKDGKSYTVQLQESEVERDLGVFVGSSLNFGEHVARVTSKANQVVGVIRRNFDFLDENLFVQLYKSL</sequence>
<feature type="compositionally biased region" description="Basic and acidic residues" evidence="1">
    <location>
        <begin position="28"/>
        <end position="46"/>
    </location>
</feature>